<dbReference type="Pfam" id="PF01195">
    <property type="entry name" value="Pept_tRNA_hydro"/>
    <property type="match status" value="1"/>
</dbReference>
<feature type="binding site" evidence="7">
    <location>
        <position position="27"/>
    </location>
    <ligand>
        <name>tRNA</name>
        <dbReference type="ChEBI" id="CHEBI:17843"/>
    </ligand>
</feature>
<keyword evidence="4 7" id="KW-0694">RNA-binding</keyword>
<evidence type="ECO:0000256" key="2">
    <source>
        <dbReference type="ARBA" id="ARBA00022555"/>
    </source>
</evidence>
<protein>
    <recommendedName>
        <fullName evidence="6 7">Peptidyl-tRNA hydrolase</fullName>
        <shortName evidence="7">Pth</shortName>
        <ecNumber evidence="1 7">3.1.1.29</ecNumber>
    </recommendedName>
</protein>
<dbReference type="FunFam" id="3.40.50.1470:FF:000001">
    <property type="entry name" value="Peptidyl-tRNA hydrolase"/>
    <property type="match status" value="1"/>
</dbReference>
<sequence length="216" mass="22898">MIAVRPAGVVIGPMVLMVGLGNPGPKYAGNRHNIGFMAVDAIADLHRFAGWRSRFQGQVAEGNLGDSRVMLLKPMTWMNESGRAVGEAMRWLKLSPAQVIVFYDELDLVPGKVRVKTGGGAAGHNGIRSITAHIGPDFRRVRLGIGHPGHKDRVQRHVLSDFSKADKDWLGPLLVAAADSAGMLAAGDDSGFMNKVALALGSQEKAASRKAGQSGA</sequence>
<keyword evidence="2 7" id="KW-0820">tRNA-binding</keyword>
<evidence type="ECO:0000256" key="6">
    <source>
        <dbReference type="ARBA" id="ARBA00050038"/>
    </source>
</evidence>
<comment type="subunit">
    <text evidence="7">Monomer.</text>
</comment>
<dbReference type="Proteomes" id="UP001378188">
    <property type="component" value="Unassembled WGS sequence"/>
</dbReference>
<feature type="binding site" evidence="7">
    <location>
        <position position="125"/>
    </location>
    <ligand>
        <name>tRNA</name>
        <dbReference type="ChEBI" id="CHEBI:17843"/>
    </ligand>
</feature>
<comment type="similarity">
    <text evidence="5 7 9">Belongs to the PTH family.</text>
</comment>
<dbReference type="GO" id="GO:0004045">
    <property type="term" value="F:peptidyl-tRNA hydrolase activity"/>
    <property type="evidence" value="ECO:0007669"/>
    <property type="project" value="UniProtKB-UniRule"/>
</dbReference>
<evidence type="ECO:0000256" key="5">
    <source>
        <dbReference type="ARBA" id="ARBA00038063"/>
    </source>
</evidence>
<dbReference type="RefSeq" id="WP_340329926.1">
    <property type="nucleotide sequence ID" value="NZ_JAZHOF010000004.1"/>
</dbReference>
<proteinExistence type="inferred from homology"/>
<evidence type="ECO:0000256" key="3">
    <source>
        <dbReference type="ARBA" id="ARBA00022801"/>
    </source>
</evidence>
<evidence type="ECO:0000256" key="4">
    <source>
        <dbReference type="ARBA" id="ARBA00022884"/>
    </source>
</evidence>
<reference evidence="10 11" key="1">
    <citation type="submission" date="2024-02" db="EMBL/GenBank/DDBJ databases">
        <title>Genome analysis and characterization of Microbaculum marinisediminis sp. nov., isolated from marine sediment.</title>
        <authorList>
            <person name="Du Z.-J."/>
            <person name="Ye Y.-Q."/>
            <person name="Zhang Z.-R."/>
            <person name="Yuan S.-M."/>
            <person name="Zhang X.-Y."/>
        </authorList>
    </citation>
    <scope>NUCLEOTIDE SEQUENCE [LARGE SCALE GENOMIC DNA]</scope>
    <source>
        <strain evidence="10 11">SDUM1044001</strain>
    </source>
</reference>
<feature type="site" description="Discriminates between blocked and unblocked aminoacyl-tRNA" evidence="7">
    <location>
        <position position="22"/>
    </location>
</feature>
<dbReference type="PROSITE" id="PS01196">
    <property type="entry name" value="PEPT_TRNA_HYDROL_2"/>
    <property type="match status" value="1"/>
</dbReference>
<evidence type="ECO:0000256" key="1">
    <source>
        <dbReference type="ARBA" id="ARBA00013260"/>
    </source>
</evidence>
<dbReference type="PROSITE" id="PS01195">
    <property type="entry name" value="PEPT_TRNA_HYDROL_1"/>
    <property type="match status" value="1"/>
</dbReference>
<name>A0AAW9RER4_9HYPH</name>
<dbReference type="GO" id="GO:0005737">
    <property type="term" value="C:cytoplasm"/>
    <property type="evidence" value="ECO:0007669"/>
    <property type="project" value="UniProtKB-SubCell"/>
</dbReference>
<dbReference type="CDD" id="cd00462">
    <property type="entry name" value="PTH"/>
    <property type="match status" value="1"/>
</dbReference>
<comment type="function">
    <text evidence="7">Hydrolyzes ribosome-free peptidyl-tRNAs (with 1 or more amino acids incorporated), which drop off the ribosome during protein synthesis, or as a result of ribosome stalling.</text>
</comment>
<dbReference type="EC" id="3.1.1.29" evidence="1 7"/>
<dbReference type="SUPFAM" id="SSF53178">
    <property type="entry name" value="Peptidyl-tRNA hydrolase-like"/>
    <property type="match status" value="1"/>
</dbReference>
<dbReference type="NCBIfam" id="TIGR00447">
    <property type="entry name" value="pth"/>
    <property type="match status" value="1"/>
</dbReference>
<dbReference type="GO" id="GO:0072344">
    <property type="term" value="P:rescue of stalled ribosome"/>
    <property type="evidence" value="ECO:0007669"/>
    <property type="project" value="UniProtKB-UniRule"/>
</dbReference>
<comment type="caution">
    <text evidence="7">Lacks conserved residue(s) required for the propagation of feature annotation.</text>
</comment>
<evidence type="ECO:0000313" key="10">
    <source>
        <dbReference type="EMBL" id="MEJ8572234.1"/>
    </source>
</evidence>
<comment type="caution">
    <text evidence="10">The sequence shown here is derived from an EMBL/GenBank/DDBJ whole genome shotgun (WGS) entry which is preliminary data.</text>
</comment>
<feature type="binding site" evidence="7">
    <location>
        <position position="79"/>
    </location>
    <ligand>
        <name>tRNA</name>
        <dbReference type="ChEBI" id="CHEBI:17843"/>
    </ligand>
</feature>
<keyword evidence="3 7" id="KW-0378">Hydrolase</keyword>
<evidence type="ECO:0000256" key="9">
    <source>
        <dbReference type="RuleBase" id="RU004320"/>
    </source>
</evidence>
<dbReference type="AlphaFoldDB" id="A0AAW9RER4"/>
<evidence type="ECO:0000313" key="11">
    <source>
        <dbReference type="Proteomes" id="UP001378188"/>
    </source>
</evidence>
<dbReference type="PANTHER" id="PTHR17224:SF1">
    <property type="entry name" value="PEPTIDYL-TRNA HYDROLASE"/>
    <property type="match status" value="1"/>
</dbReference>
<dbReference type="EMBL" id="JAZHOF010000004">
    <property type="protein sequence ID" value="MEJ8572234.1"/>
    <property type="molecule type" value="Genomic_DNA"/>
</dbReference>
<comment type="subcellular location">
    <subcellularLocation>
        <location evidence="7">Cytoplasm</location>
    </subcellularLocation>
</comment>
<accession>A0AAW9RER4</accession>
<comment type="function">
    <text evidence="7">Catalyzes the release of premature peptidyl moieties from peptidyl-tRNA molecules trapped in stalled 50S ribosomal subunits, and thus maintains levels of free tRNAs and 50S ribosomes.</text>
</comment>
<feature type="active site" description="Proton acceptor" evidence="7">
    <location>
        <position position="32"/>
    </location>
</feature>
<evidence type="ECO:0000256" key="8">
    <source>
        <dbReference type="RuleBase" id="RU000673"/>
    </source>
</evidence>
<gene>
    <name evidence="7 10" type="primary">pth</name>
    <name evidence="10" type="ORF">V3328_12165</name>
</gene>
<evidence type="ECO:0000256" key="7">
    <source>
        <dbReference type="HAMAP-Rule" id="MF_00083"/>
    </source>
</evidence>
<organism evidence="10 11">
    <name type="scientific">Microbaculum marinum</name>
    <dbReference type="NCBI Taxonomy" id="1764581"/>
    <lineage>
        <taxon>Bacteria</taxon>
        <taxon>Pseudomonadati</taxon>
        <taxon>Pseudomonadota</taxon>
        <taxon>Alphaproteobacteria</taxon>
        <taxon>Hyphomicrobiales</taxon>
        <taxon>Tepidamorphaceae</taxon>
        <taxon>Microbaculum</taxon>
    </lineage>
</organism>
<keyword evidence="7" id="KW-0963">Cytoplasm</keyword>
<feature type="site" description="Stabilizes the basic form of H active site to accept a proton" evidence="7">
    <location>
        <position position="104"/>
    </location>
</feature>
<dbReference type="GO" id="GO:0000049">
    <property type="term" value="F:tRNA binding"/>
    <property type="evidence" value="ECO:0007669"/>
    <property type="project" value="UniProtKB-UniRule"/>
</dbReference>
<comment type="catalytic activity">
    <reaction evidence="7 8">
        <text>an N-acyl-L-alpha-aminoacyl-tRNA + H2O = an N-acyl-L-amino acid + a tRNA + H(+)</text>
        <dbReference type="Rhea" id="RHEA:54448"/>
        <dbReference type="Rhea" id="RHEA-COMP:10123"/>
        <dbReference type="Rhea" id="RHEA-COMP:13883"/>
        <dbReference type="ChEBI" id="CHEBI:15377"/>
        <dbReference type="ChEBI" id="CHEBI:15378"/>
        <dbReference type="ChEBI" id="CHEBI:59874"/>
        <dbReference type="ChEBI" id="CHEBI:78442"/>
        <dbReference type="ChEBI" id="CHEBI:138191"/>
        <dbReference type="EC" id="3.1.1.29"/>
    </reaction>
</comment>
<dbReference type="InterPro" id="IPR018171">
    <property type="entry name" value="Pept_tRNA_hydro_CS"/>
</dbReference>
<dbReference type="InterPro" id="IPR036416">
    <property type="entry name" value="Pept_tRNA_hydro_sf"/>
</dbReference>
<keyword evidence="11" id="KW-1185">Reference proteome</keyword>
<dbReference type="GO" id="GO:0006515">
    <property type="term" value="P:protein quality control for misfolded or incompletely synthesized proteins"/>
    <property type="evidence" value="ECO:0007669"/>
    <property type="project" value="UniProtKB-UniRule"/>
</dbReference>
<dbReference type="Gene3D" id="3.40.50.1470">
    <property type="entry name" value="Peptidyl-tRNA hydrolase"/>
    <property type="match status" value="1"/>
</dbReference>
<dbReference type="InterPro" id="IPR001328">
    <property type="entry name" value="Pept_tRNA_hydro"/>
</dbReference>
<dbReference type="PANTHER" id="PTHR17224">
    <property type="entry name" value="PEPTIDYL-TRNA HYDROLASE"/>
    <property type="match status" value="1"/>
</dbReference>
<dbReference type="HAMAP" id="MF_00083">
    <property type="entry name" value="Pept_tRNA_hydro_bact"/>
    <property type="match status" value="1"/>
</dbReference>